<dbReference type="SMART" id="SM00356">
    <property type="entry name" value="ZnF_C3H1"/>
    <property type="match status" value="2"/>
</dbReference>
<evidence type="ECO:0000313" key="9">
    <source>
        <dbReference type="EMBL" id="KAH7299708.1"/>
    </source>
</evidence>
<keyword evidence="10" id="KW-1185">Reference proteome</keyword>
<dbReference type="PROSITE" id="PS50103">
    <property type="entry name" value="ZF_C3H1"/>
    <property type="match status" value="1"/>
</dbReference>
<feature type="region of interest" description="Disordered" evidence="7">
    <location>
        <begin position="164"/>
        <end position="185"/>
    </location>
</feature>
<evidence type="ECO:0000313" key="10">
    <source>
        <dbReference type="Proteomes" id="UP000825935"/>
    </source>
</evidence>
<dbReference type="AlphaFoldDB" id="A0A8T2RW54"/>
<keyword evidence="3 6" id="KW-0863">Zinc-finger</keyword>
<dbReference type="InterPro" id="IPR000571">
    <property type="entry name" value="Znf_CCCH"/>
</dbReference>
<protein>
    <recommendedName>
        <fullName evidence="8">C3H1-type domain-containing protein</fullName>
    </recommendedName>
</protein>
<keyword evidence="5" id="KW-0238">DNA-binding</keyword>
<accession>A0A8T2RW54</accession>
<dbReference type="PANTHER" id="PTHR14493:SF90">
    <property type="entry name" value="ZINC FINGER CCCH DOMAIN-CONTAINING PROTEIN 2"/>
    <property type="match status" value="1"/>
</dbReference>
<evidence type="ECO:0000256" key="5">
    <source>
        <dbReference type="ARBA" id="ARBA00023125"/>
    </source>
</evidence>
<feature type="domain" description="C3H1-type" evidence="8">
    <location>
        <begin position="101"/>
        <end position="128"/>
    </location>
</feature>
<evidence type="ECO:0000256" key="3">
    <source>
        <dbReference type="ARBA" id="ARBA00022771"/>
    </source>
</evidence>
<dbReference type="Pfam" id="PF00642">
    <property type="entry name" value="zf-CCCH"/>
    <property type="match status" value="1"/>
</dbReference>
<reference evidence="9" key="1">
    <citation type="submission" date="2021-08" db="EMBL/GenBank/DDBJ databases">
        <title>WGS assembly of Ceratopteris richardii.</title>
        <authorList>
            <person name="Marchant D.B."/>
            <person name="Chen G."/>
            <person name="Jenkins J."/>
            <person name="Shu S."/>
            <person name="Leebens-Mack J."/>
            <person name="Grimwood J."/>
            <person name="Schmutz J."/>
            <person name="Soltis P."/>
            <person name="Soltis D."/>
            <person name="Chen Z.-H."/>
        </authorList>
    </citation>
    <scope>NUCLEOTIDE SEQUENCE</scope>
    <source>
        <strain evidence="9">Whitten #5841</strain>
        <tissue evidence="9">Leaf</tissue>
    </source>
</reference>
<dbReference type="InterPro" id="IPR045234">
    <property type="entry name" value="Unkempt-like"/>
</dbReference>
<dbReference type="Gene3D" id="3.30.1370.210">
    <property type="match status" value="1"/>
</dbReference>
<keyword evidence="2" id="KW-0677">Repeat</keyword>
<gene>
    <name evidence="9" type="ORF">KP509_24G025600</name>
</gene>
<dbReference type="EMBL" id="CM035429">
    <property type="protein sequence ID" value="KAH7299708.1"/>
    <property type="molecule type" value="Genomic_DNA"/>
</dbReference>
<evidence type="ECO:0000256" key="2">
    <source>
        <dbReference type="ARBA" id="ARBA00022737"/>
    </source>
</evidence>
<evidence type="ECO:0000256" key="1">
    <source>
        <dbReference type="ARBA" id="ARBA00022723"/>
    </source>
</evidence>
<dbReference type="Proteomes" id="UP000825935">
    <property type="component" value="Chromosome 24"/>
</dbReference>
<comment type="caution">
    <text evidence="9">The sequence shown here is derived from an EMBL/GenBank/DDBJ whole genome shotgun (WGS) entry which is preliminary data.</text>
</comment>
<name>A0A8T2RW54_CERRI</name>
<organism evidence="9 10">
    <name type="scientific">Ceratopteris richardii</name>
    <name type="common">Triangle waterfern</name>
    <dbReference type="NCBI Taxonomy" id="49495"/>
    <lineage>
        <taxon>Eukaryota</taxon>
        <taxon>Viridiplantae</taxon>
        <taxon>Streptophyta</taxon>
        <taxon>Embryophyta</taxon>
        <taxon>Tracheophyta</taxon>
        <taxon>Polypodiopsida</taxon>
        <taxon>Polypodiidae</taxon>
        <taxon>Polypodiales</taxon>
        <taxon>Pteridineae</taxon>
        <taxon>Pteridaceae</taxon>
        <taxon>Parkerioideae</taxon>
        <taxon>Ceratopteris</taxon>
    </lineage>
</organism>
<proteinExistence type="predicted"/>
<evidence type="ECO:0000259" key="8">
    <source>
        <dbReference type="PROSITE" id="PS50103"/>
    </source>
</evidence>
<evidence type="ECO:0000256" key="6">
    <source>
        <dbReference type="PROSITE-ProRule" id="PRU00723"/>
    </source>
</evidence>
<dbReference type="InterPro" id="IPR057444">
    <property type="entry name" value="Znf-CCCH_AtC3H23-like"/>
</dbReference>
<dbReference type="GO" id="GO:0008270">
    <property type="term" value="F:zinc ion binding"/>
    <property type="evidence" value="ECO:0007669"/>
    <property type="project" value="UniProtKB-KW"/>
</dbReference>
<evidence type="ECO:0000256" key="7">
    <source>
        <dbReference type="SAM" id="MobiDB-lite"/>
    </source>
</evidence>
<dbReference type="FunFam" id="3.30.1370.210:FF:000009">
    <property type="entry name" value="Zinc finger CCCH domain-containing protein 66"/>
    <property type="match status" value="1"/>
</dbReference>
<dbReference type="GO" id="GO:0003677">
    <property type="term" value="F:DNA binding"/>
    <property type="evidence" value="ECO:0007669"/>
    <property type="project" value="UniProtKB-KW"/>
</dbReference>
<keyword evidence="1 6" id="KW-0479">Metal-binding</keyword>
<dbReference type="OrthoDB" id="410307at2759"/>
<feature type="zinc finger region" description="C3H1-type" evidence="6">
    <location>
        <begin position="101"/>
        <end position="128"/>
    </location>
</feature>
<evidence type="ECO:0000256" key="4">
    <source>
        <dbReference type="ARBA" id="ARBA00022833"/>
    </source>
</evidence>
<sequence length="417" mass="46105">MCCCQTVGLRCSAGCTSASPRLPEALLALAKYLPSNNTMDDEPLWSSADSWPALDIYSSDDFRMYEFKVRKCVRGRSHDWTECPFAHPGEKARRRDPRRYNYSGTACPDFRKGNCRRGDACEYSHGVFECWLHPTRYRTQPCKDGRSCRRRVCFFAHTRDQLRAVQTEGESPPSTPNTGSNGGSARSDLFVAAALSGGAYDGSPLRRALAGTLEGNKTLDMFLDDNANKNSCTHHHHHHHWISMSNSPSSTLIGFPTGSTSPSPMPSPVFSPASPLLSSSASWMGVPGHRRHLDRLRSVPMISIPAVEEGIGSPPERSPFEMAELMSSLQSLEISERMVAQSCRPSLSASDGRPLSTQHQSVLSWSAPSTPEAGYLQANRKWMRRLMMGQELPPVSSTEVLVESDVPDLDWVNELVQ</sequence>
<dbReference type="PANTHER" id="PTHR14493">
    <property type="entry name" value="UNKEMPT FAMILY MEMBER"/>
    <property type="match status" value="1"/>
</dbReference>
<dbReference type="Pfam" id="PF25512">
    <property type="entry name" value="zf-CCCH_AtC3H23"/>
    <property type="match status" value="1"/>
</dbReference>
<keyword evidence="4 6" id="KW-0862">Zinc</keyword>